<evidence type="ECO:0000313" key="1">
    <source>
        <dbReference type="EMBL" id="KIM36990.1"/>
    </source>
</evidence>
<dbReference type="Proteomes" id="UP000053424">
    <property type="component" value="Unassembled WGS sequence"/>
</dbReference>
<reference evidence="2" key="2">
    <citation type="submission" date="2015-01" db="EMBL/GenBank/DDBJ databases">
        <title>Evolutionary Origins and Diversification of the Mycorrhizal Mutualists.</title>
        <authorList>
            <consortium name="DOE Joint Genome Institute"/>
            <consortium name="Mycorrhizal Genomics Consortium"/>
            <person name="Kohler A."/>
            <person name="Kuo A."/>
            <person name="Nagy L.G."/>
            <person name="Floudas D."/>
            <person name="Copeland A."/>
            <person name="Barry K.W."/>
            <person name="Cichocki N."/>
            <person name="Veneault-Fourrey C."/>
            <person name="LaButti K."/>
            <person name="Lindquist E.A."/>
            <person name="Lipzen A."/>
            <person name="Lundell T."/>
            <person name="Morin E."/>
            <person name="Murat C."/>
            <person name="Riley R."/>
            <person name="Ohm R."/>
            <person name="Sun H."/>
            <person name="Tunlid A."/>
            <person name="Henrissat B."/>
            <person name="Grigoriev I.V."/>
            <person name="Hibbett D.S."/>
            <person name="Martin F."/>
        </authorList>
    </citation>
    <scope>NUCLEOTIDE SEQUENCE [LARGE SCALE GENOMIC DNA]</scope>
    <source>
        <strain evidence="2">h7</strain>
    </source>
</reference>
<gene>
    <name evidence="1" type="ORF">M413DRAFT_280195</name>
</gene>
<reference evidence="1 2" key="1">
    <citation type="submission" date="2014-04" db="EMBL/GenBank/DDBJ databases">
        <authorList>
            <consortium name="DOE Joint Genome Institute"/>
            <person name="Kuo A."/>
            <person name="Gay G."/>
            <person name="Dore J."/>
            <person name="Kohler A."/>
            <person name="Nagy L.G."/>
            <person name="Floudas D."/>
            <person name="Copeland A."/>
            <person name="Barry K.W."/>
            <person name="Cichocki N."/>
            <person name="Veneault-Fourrey C."/>
            <person name="LaButti K."/>
            <person name="Lindquist E.A."/>
            <person name="Lipzen A."/>
            <person name="Lundell T."/>
            <person name="Morin E."/>
            <person name="Murat C."/>
            <person name="Sun H."/>
            <person name="Tunlid A."/>
            <person name="Henrissat B."/>
            <person name="Grigoriev I.V."/>
            <person name="Hibbett D.S."/>
            <person name="Martin F."/>
            <person name="Nordberg H.P."/>
            <person name="Cantor M.N."/>
            <person name="Hua S.X."/>
        </authorList>
    </citation>
    <scope>NUCLEOTIDE SEQUENCE [LARGE SCALE GENOMIC DNA]</scope>
    <source>
        <strain evidence="2">h7</strain>
    </source>
</reference>
<accession>A0A0C3BJS4</accession>
<dbReference type="HOGENOM" id="CLU_1343401_0_0_1"/>
<evidence type="ECO:0000313" key="2">
    <source>
        <dbReference type="Proteomes" id="UP000053424"/>
    </source>
</evidence>
<sequence length="204" mass="22855">MISDNKIGLEGYSIGTYTGNCGVGALVHESACPFSSFSVIVPCQGHWNDAYSSTEGSTVKFETPSHLGVIYPELRQRTVWMLVIVTLHGYHITRCAGRNHNHGADWNLISPFIIFYGSRSLTSSSHKQSFLLVLSWCLKWPAILHGTSEAIHGASGRIVTDVRPREKRHYREILIIYASAGMWYHTQSPTNTDERLAGYKDRDI</sequence>
<keyword evidence="2" id="KW-1185">Reference proteome</keyword>
<dbReference type="EMBL" id="KN831800">
    <property type="protein sequence ID" value="KIM36990.1"/>
    <property type="molecule type" value="Genomic_DNA"/>
</dbReference>
<name>A0A0C3BJS4_HEBCY</name>
<dbReference type="AlphaFoldDB" id="A0A0C3BJS4"/>
<proteinExistence type="predicted"/>
<organism evidence="1 2">
    <name type="scientific">Hebeloma cylindrosporum</name>
    <dbReference type="NCBI Taxonomy" id="76867"/>
    <lineage>
        <taxon>Eukaryota</taxon>
        <taxon>Fungi</taxon>
        <taxon>Dikarya</taxon>
        <taxon>Basidiomycota</taxon>
        <taxon>Agaricomycotina</taxon>
        <taxon>Agaricomycetes</taxon>
        <taxon>Agaricomycetidae</taxon>
        <taxon>Agaricales</taxon>
        <taxon>Agaricineae</taxon>
        <taxon>Hymenogastraceae</taxon>
        <taxon>Hebeloma</taxon>
    </lineage>
</organism>
<protein>
    <submittedName>
        <fullName evidence="1">Uncharacterized protein</fullName>
    </submittedName>
</protein>